<dbReference type="EMBL" id="QGGO01000001">
    <property type="protein sequence ID" value="PWK29479.1"/>
    <property type="molecule type" value="Genomic_DNA"/>
</dbReference>
<evidence type="ECO:0000256" key="1">
    <source>
        <dbReference type="ARBA" id="ARBA00022980"/>
    </source>
</evidence>
<comment type="similarity">
    <text evidence="3">Belongs to the bacterial ribosomal protein bS16 family.</text>
</comment>
<gene>
    <name evidence="3" type="primary">rpsP</name>
    <name evidence="4" type="ORF">LV89_00320</name>
</gene>
<evidence type="ECO:0000256" key="2">
    <source>
        <dbReference type="ARBA" id="ARBA00023274"/>
    </source>
</evidence>
<dbReference type="HAMAP" id="MF_00385">
    <property type="entry name" value="Ribosomal_bS16"/>
    <property type="match status" value="1"/>
</dbReference>
<dbReference type="Proteomes" id="UP000245489">
    <property type="component" value="Unassembled WGS sequence"/>
</dbReference>
<dbReference type="InterPro" id="IPR023803">
    <property type="entry name" value="Ribosomal_bS16_dom_sf"/>
</dbReference>
<sequence>MAVKIRLARRGRKKLAMYDIVVADARAPRDGKFIEKIGTYNPNTNPASINLNEETALRWIMNGAQPTDTTRAILSYKGVLLKKHLQVGVNKGAISQEVADTKFADWKVTKDAKITGKTDSLTATKDAEKAARMAREIEINAARAAAIAKKNTVEEPVAEVEAEVEAPVADAEAPAESAE</sequence>
<dbReference type="InterPro" id="IPR000307">
    <property type="entry name" value="Ribosomal_bS16"/>
</dbReference>
<dbReference type="GO" id="GO:0006412">
    <property type="term" value="P:translation"/>
    <property type="evidence" value="ECO:0007669"/>
    <property type="project" value="UniProtKB-UniRule"/>
</dbReference>
<keyword evidence="2 3" id="KW-0687">Ribonucleoprotein</keyword>
<dbReference type="Gene3D" id="3.30.1320.10">
    <property type="match status" value="1"/>
</dbReference>
<dbReference type="GO" id="GO:0015935">
    <property type="term" value="C:small ribosomal subunit"/>
    <property type="evidence" value="ECO:0007669"/>
    <property type="project" value="TreeGrafter"/>
</dbReference>
<comment type="caution">
    <text evidence="4">The sequence shown here is derived from an EMBL/GenBank/DDBJ whole genome shotgun (WGS) entry which is preliminary data.</text>
</comment>
<dbReference type="SUPFAM" id="SSF54565">
    <property type="entry name" value="Ribosomal protein S16"/>
    <property type="match status" value="1"/>
</dbReference>
<dbReference type="NCBIfam" id="NF011094">
    <property type="entry name" value="PRK14521.1"/>
    <property type="match status" value="1"/>
</dbReference>
<organism evidence="4 5">
    <name type="scientific">Arcicella aurantiaca</name>
    <dbReference type="NCBI Taxonomy" id="591202"/>
    <lineage>
        <taxon>Bacteria</taxon>
        <taxon>Pseudomonadati</taxon>
        <taxon>Bacteroidota</taxon>
        <taxon>Cytophagia</taxon>
        <taxon>Cytophagales</taxon>
        <taxon>Flectobacillaceae</taxon>
        <taxon>Arcicella</taxon>
    </lineage>
</organism>
<accession>A0A316F1G2</accession>
<name>A0A316F1G2_9BACT</name>
<dbReference type="GO" id="GO:0005737">
    <property type="term" value="C:cytoplasm"/>
    <property type="evidence" value="ECO:0007669"/>
    <property type="project" value="UniProtKB-ARBA"/>
</dbReference>
<dbReference type="PROSITE" id="PS00732">
    <property type="entry name" value="RIBOSOMAL_S16"/>
    <property type="match status" value="1"/>
</dbReference>
<dbReference type="RefSeq" id="WP_109741098.1">
    <property type="nucleotide sequence ID" value="NZ_QGGO01000001.1"/>
</dbReference>
<dbReference type="PANTHER" id="PTHR12919:SF20">
    <property type="entry name" value="SMALL RIBOSOMAL SUBUNIT PROTEIN BS16M"/>
    <property type="match status" value="1"/>
</dbReference>
<evidence type="ECO:0000313" key="5">
    <source>
        <dbReference type="Proteomes" id="UP000245489"/>
    </source>
</evidence>
<evidence type="ECO:0000256" key="3">
    <source>
        <dbReference type="HAMAP-Rule" id="MF_00385"/>
    </source>
</evidence>
<reference evidence="4 5" key="1">
    <citation type="submission" date="2018-05" db="EMBL/GenBank/DDBJ databases">
        <title>Genomic Encyclopedia of Archaeal and Bacterial Type Strains, Phase II (KMG-II): from individual species to whole genera.</title>
        <authorList>
            <person name="Goeker M."/>
        </authorList>
    </citation>
    <scope>NUCLEOTIDE SEQUENCE [LARGE SCALE GENOMIC DNA]</scope>
    <source>
        <strain evidence="4 5">DSM 22214</strain>
    </source>
</reference>
<dbReference type="OrthoDB" id="9807878at2"/>
<dbReference type="NCBIfam" id="TIGR00002">
    <property type="entry name" value="S16"/>
    <property type="match status" value="1"/>
</dbReference>
<evidence type="ECO:0000313" key="4">
    <source>
        <dbReference type="EMBL" id="PWK29479.1"/>
    </source>
</evidence>
<dbReference type="AlphaFoldDB" id="A0A316F1G2"/>
<dbReference type="GO" id="GO:0003735">
    <property type="term" value="F:structural constituent of ribosome"/>
    <property type="evidence" value="ECO:0007669"/>
    <property type="project" value="InterPro"/>
</dbReference>
<keyword evidence="5" id="KW-1185">Reference proteome</keyword>
<dbReference type="PANTHER" id="PTHR12919">
    <property type="entry name" value="30S RIBOSOMAL PROTEIN S16"/>
    <property type="match status" value="1"/>
</dbReference>
<dbReference type="InterPro" id="IPR020592">
    <property type="entry name" value="Ribosomal_bS16_CS"/>
</dbReference>
<keyword evidence="1 3" id="KW-0689">Ribosomal protein</keyword>
<dbReference type="Pfam" id="PF00886">
    <property type="entry name" value="Ribosomal_S16"/>
    <property type="match status" value="1"/>
</dbReference>
<proteinExistence type="inferred from homology"/>
<protein>
    <recommendedName>
        <fullName evidence="3">Small ribosomal subunit protein bS16</fullName>
    </recommendedName>
</protein>